<evidence type="ECO:0000313" key="6">
    <source>
        <dbReference type="Proteomes" id="UP001217963"/>
    </source>
</evidence>
<name>A0A9Q9F7I5_ENCHE</name>
<dbReference type="CDD" id="cd01767">
    <property type="entry name" value="UBX"/>
    <property type="match status" value="1"/>
</dbReference>
<dbReference type="OrthoDB" id="2194333at2759"/>
<dbReference type="SUPFAM" id="SSF54236">
    <property type="entry name" value="Ubiquitin-like"/>
    <property type="match status" value="1"/>
</dbReference>
<dbReference type="InterPro" id="IPR015940">
    <property type="entry name" value="UBA"/>
</dbReference>
<protein>
    <submittedName>
        <fullName evidence="3">UBX domain-containing protein</fullName>
    </submittedName>
</protein>
<gene>
    <name evidence="3" type="ORF">GPU96_01g00240</name>
    <name evidence="4" type="ORF">PFJ87_01g00170</name>
</gene>
<dbReference type="Gene3D" id="3.10.20.90">
    <property type="entry name" value="Phosphatidylinositol 3-kinase Catalytic Subunit, Chain A, domain 1"/>
    <property type="match status" value="1"/>
</dbReference>
<organism evidence="3 5">
    <name type="scientific">Encephalitozoon hellem</name>
    <name type="common">Microsporidian parasite</name>
    <dbReference type="NCBI Taxonomy" id="27973"/>
    <lineage>
        <taxon>Eukaryota</taxon>
        <taxon>Fungi</taxon>
        <taxon>Fungi incertae sedis</taxon>
        <taxon>Microsporidia</taxon>
        <taxon>Unikaryonidae</taxon>
        <taxon>Encephalitozoon</taxon>
    </lineage>
</organism>
<sequence>MEERNKAEVSDGEVISYLVQSGFTKEEIQNAIKETGSRDIDLLVNFIISSTQEKSRKGVKEAKKEYNNKMPREAAELEKKRREEIMKERIYREQLINQIKADMAEKLEREKLEDERLMNAAVEKSEDISDCKIKLWLGDGTSSILGFSKDDTIEDLFKRIETKLNKKRFSLFRMNHVTPIERNSKKISEIPGLYPRGVLFIEE</sequence>
<feature type="coiled-coil region" evidence="1">
    <location>
        <begin position="63"/>
        <end position="124"/>
    </location>
</feature>
<dbReference type="Proteomes" id="UP001217963">
    <property type="component" value="Chromosome I"/>
</dbReference>
<feature type="domain" description="UBA" evidence="2">
    <location>
        <begin position="1"/>
        <end position="50"/>
    </location>
</feature>
<dbReference type="EMBL" id="CP119062">
    <property type="protein sequence ID" value="WEL37765.1"/>
    <property type="molecule type" value="Genomic_DNA"/>
</dbReference>
<accession>A0A9Q9F7I5</accession>
<dbReference type="PROSITE" id="PS50030">
    <property type="entry name" value="UBA"/>
    <property type="match status" value="1"/>
</dbReference>
<evidence type="ECO:0000259" key="2">
    <source>
        <dbReference type="PROSITE" id="PS50030"/>
    </source>
</evidence>
<reference evidence="3" key="1">
    <citation type="submission" date="2021-05" db="EMBL/GenBank/DDBJ databases">
        <title>Encephalitozoon hellem ATCC 50604 Complete Genome.</title>
        <authorList>
            <person name="Mascarenhas dos Santos A.C."/>
            <person name="Julian A.T."/>
            <person name="Pombert J.-F."/>
        </authorList>
    </citation>
    <scope>NUCLEOTIDE SEQUENCE</scope>
    <source>
        <strain evidence="3">ATCC 50604</strain>
    </source>
</reference>
<evidence type="ECO:0000313" key="5">
    <source>
        <dbReference type="Proteomes" id="UP001059546"/>
    </source>
</evidence>
<keyword evidence="1" id="KW-0175">Coiled coil</keyword>
<reference evidence="4 6" key="2">
    <citation type="submission" date="2023-02" db="EMBL/GenBank/DDBJ databases">
        <title>Encephalitozoon hellem ATCC 50451 complete genome.</title>
        <authorList>
            <person name="Mascarenhas dos Santos A.C."/>
            <person name="Julian A.T."/>
            <person name="Pombert J.-F."/>
        </authorList>
    </citation>
    <scope>NUCLEOTIDE SEQUENCE [LARGE SCALE GENOMIC DNA]</scope>
    <source>
        <strain evidence="4 6">ATCC 50451</strain>
    </source>
</reference>
<keyword evidence="6" id="KW-1185">Reference proteome</keyword>
<evidence type="ECO:0000256" key="1">
    <source>
        <dbReference type="SAM" id="Coils"/>
    </source>
</evidence>
<evidence type="ECO:0000313" key="4">
    <source>
        <dbReference type="EMBL" id="WEL37765.1"/>
    </source>
</evidence>
<dbReference type="InterPro" id="IPR029071">
    <property type="entry name" value="Ubiquitin-like_domsf"/>
</dbReference>
<evidence type="ECO:0000313" key="3">
    <source>
        <dbReference type="EMBL" id="UTX42323.1"/>
    </source>
</evidence>
<dbReference type="EMBL" id="CP075147">
    <property type="protein sequence ID" value="UTX42323.1"/>
    <property type="molecule type" value="Genomic_DNA"/>
</dbReference>
<dbReference type="InterPro" id="IPR001012">
    <property type="entry name" value="UBX_dom"/>
</dbReference>
<dbReference type="Pfam" id="PF00789">
    <property type="entry name" value="UBX"/>
    <property type="match status" value="1"/>
</dbReference>
<proteinExistence type="predicted"/>
<dbReference type="AlphaFoldDB" id="A0A9Q9F7I5"/>
<dbReference type="Proteomes" id="UP001059546">
    <property type="component" value="Chromosome I"/>
</dbReference>